<comment type="similarity">
    <text evidence="2 12">Belongs to the class-I aminoacyl-tRNA synthetase family.</text>
</comment>
<evidence type="ECO:0000256" key="10">
    <source>
        <dbReference type="ARBA" id="ARBA00033323"/>
    </source>
</evidence>
<dbReference type="GO" id="GO:0005524">
    <property type="term" value="F:ATP binding"/>
    <property type="evidence" value="ECO:0007669"/>
    <property type="project" value="UniProtKB-KW"/>
</dbReference>
<dbReference type="AlphaFoldDB" id="A0A1L7WBP2"/>
<dbReference type="NCBIfam" id="TIGR00234">
    <property type="entry name" value="tyrS"/>
    <property type="match status" value="1"/>
</dbReference>
<evidence type="ECO:0000256" key="8">
    <source>
        <dbReference type="ARBA" id="ARBA00022917"/>
    </source>
</evidence>
<name>A0A1L7WBP2_9HELO</name>
<dbReference type="InterPro" id="IPR002307">
    <property type="entry name" value="Tyr-tRNA-ligase"/>
</dbReference>
<sequence>MTSKLSPEDSIALIKANLVEVLNPEIIDDVILKEKRPLKVYWGTATTGRPHCGYFVPCMKIAELLAAGCHVKILLADIHGYLDNMKAPFELIEHRANYYAFTIKALLKAVGVDISRLEFVLGSSYQLGKEYTMDRFKLEGITRINVAQKAGAEVVKQAEDPTLGGLIYPLMQSLDEQYLDVDAQFGGVDQRKIFTFALENLPKIGYKVRAHLMNSMVPGLGEAAKMSASDADSKIDLLDDPAAVEKKLKKAKCVPKEVEGNGVIAFVEHVIFRAIALKVDHEGFKVKPRDAEPLLYTSVEKLKEDYAADILTPQLLKAALTHHLNELLKPIITEYQASTDWQETAIKAYPPEKAAVKVKKVKDKGDPAKRAAAAAARQAGQAVVAQLDGHVEGPDAEKVTVGSSTEETLQKLKVSEPES</sequence>
<evidence type="ECO:0000256" key="3">
    <source>
        <dbReference type="ARBA" id="ARBA00013160"/>
    </source>
</evidence>
<evidence type="ECO:0000313" key="15">
    <source>
        <dbReference type="Proteomes" id="UP000184330"/>
    </source>
</evidence>
<dbReference type="Proteomes" id="UP000184330">
    <property type="component" value="Unassembled WGS sequence"/>
</dbReference>
<dbReference type="Gene3D" id="1.10.240.10">
    <property type="entry name" value="Tyrosyl-Transfer RNA Synthetase"/>
    <property type="match status" value="1"/>
</dbReference>
<evidence type="ECO:0000256" key="9">
    <source>
        <dbReference type="ARBA" id="ARBA00023146"/>
    </source>
</evidence>
<evidence type="ECO:0000256" key="5">
    <source>
        <dbReference type="ARBA" id="ARBA00022598"/>
    </source>
</evidence>
<dbReference type="NCBIfam" id="NF006330">
    <property type="entry name" value="PRK08560.1"/>
    <property type="match status" value="1"/>
</dbReference>
<evidence type="ECO:0000256" key="1">
    <source>
        <dbReference type="ARBA" id="ARBA00004496"/>
    </source>
</evidence>
<evidence type="ECO:0000256" key="4">
    <source>
        <dbReference type="ARBA" id="ARBA00022490"/>
    </source>
</evidence>
<keyword evidence="7 12" id="KW-0067">ATP-binding</keyword>
<evidence type="ECO:0000256" key="13">
    <source>
        <dbReference type="SAM" id="MobiDB-lite"/>
    </source>
</evidence>
<dbReference type="PANTHER" id="PTHR46264:SF4">
    <property type="entry name" value="TYROSINE--TRNA LIGASE, CYTOPLASMIC"/>
    <property type="match status" value="1"/>
</dbReference>
<keyword evidence="15" id="KW-1185">Reference proteome</keyword>
<dbReference type="InterPro" id="IPR002305">
    <property type="entry name" value="aa-tRNA-synth_Ic"/>
</dbReference>
<keyword evidence="8 12" id="KW-0648">Protein biosynthesis</keyword>
<dbReference type="EMBL" id="FJOG01000001">
    <property type="protein sequence ID" value="CZR50195.1"/>
    <property type="molecule type" value="Genomic_DNA"/>
</dbReference>
<dbReference type="Gene3D" id="3.40.50.620">
    <property type="entry name" value="HUPs"/>
    <property type="match status" value="1"/>
</dbReference>
<dbReference type="InterPro" id="IPR014729">
    <property type="entry name" value="Rossmann-like_a/b/a_fold"/>
</dbReference>
<feature type="compositionally biased region" description="Basic and acidic residues" evidence="13">
    <location>
        <begin position="408"/>
        <end position="419"/>
    </location>
</feature>
<evidence type="ECO:0000256" key="12">
    <source>
        <dbReference type="RuleBase" id="RU361234"/>
    </source>
</evidence>
<evidence type="ECO:0000256" key="6">
    <source>
        <dbReference type="ARBA" id="ARBA00022741"/>
    </source>
</evidence>
<dbReference type="PANTHER" id="PTHR46264">
    <property type="entry name" value="TYROSINE-TRNA LIGASE"/>
    <property type="match status" value="1"/>
</dbReference>
<feature type="region of interest" description="Disordered" evidence="13">
    <location>
        <begin position="390"/>
        <end position="419"/>
    </location>
</feature>
<protein>
    <recommendedName>
        <fullName evidence="3 12">Tyrosine--tRNA ligase</fullName>
        <ecNumber evidence="3 12">6.1.1.1</ecNumber>
    </recommendedName>
    <alternativeName>
        <fullName evidence="10 12">Tyrosyl-tRNA synthetase</fullName>
    </alternativeName>
</protein>
<dbReference type="OrthoDB" id="197206at2759"/>
<evidence type="ECO:0000313" key="14">
    <source>
        <dbReference type="EMBL" id="CZR50195.1"/>
    </source>
</evidence>
<proteinExistence type="inferred from homology"/>
<comment type="subcellular location">
    <subcellularLocation>
        <location evidence="1">Cytoplasm</location>
    </subcellularLocation>
</comment>
<dbReference type="FunFam" id="3.40.50.620:FF:000040">
    <property type="entry name" value="Tyrosine--tRNA ligase"/>
    <property type="match status" value="1"/>
</dbReference>
<dbReference type="GO" id="GO:0006437">
    <property type="term" value="P:tyrosyl-tRNA aminoacylation"/>
    <property type="evidence" value="ECO:0007669"/>
    <property type="project" value="InterPro"/>
</dbReference>
<keyword evidence="9 12" id="KW-0030">Aminoacyl-tRNA synthetase</keyword>
<organism evidence="14 15">
    <name type="scientific">Phialocephala subalpina</name>
    <dbReference type="NCBI Taxonomy" id="576137"/>
    <lineage>
        <taxon>Eukaryota</taxon>
        <taxon>Fungi</taxon>
        <taxon>Dikarya</taxon>
        <taxon>Ascomycota</taxon>
        <taxon>Pezizomycotina</taxon>
        <taxon>Leotiomycetes</taxon>
        <taxon>Helotiales</taxon>
        <taxon>Mollisiaceae</taxon>
        <taxon>Phialocephala</taxon>
        <taxon>Phialocephala fortinii species complex</taxon>
    </lineage>
</organism>
<dbReference type="PIRSF" id="PIRSF006588">
    <property type="entry name" value="TyrRS_arch_euk"/>
    <property type="match status" value="1"/>
</dbReference>
<dbReference type="GO" id="GO:0005737">
    <property type="term" value="C:cytoplasm"/>
    <property type="evidence" value="ECO:0007669"/>
    <property type="project" value="UniProtKB-SubCell"/>
</dbReference>
<evidence type="ECO:0000256" key="11">
    <source>
        <dbReference type="ARBA" id="ARBA00048248"/>
    </source>
</evidence>
<comment type="catalytic activity">
    <reaction evidence="11 12">
        <text>tRNA(Tyr) + L-tyrosine + ATP = L-tyrosyl-tRNA(Tyr) + AMP + diphosphate + H(+)</text>
        <dbReference type="Rhea" id="RHEA:10220"/>
        <dbReference type="Rhea" id="RHEA-COMP:9706"/>
        <dbReference type="Rhea" id="RHEA-COMP:9707"/>
        <dbReference type="ChEBI" id="CHEBI:15378"/>
        <dbReference type="ChEBI" id="CHEBI:30616"/>
        <dbReference type="ChEBI" id="CHEBI:33019"/>
        <dbReference type="ChEBI" id="CHEBI:58315"/>
        <dbReference type="ChEBI" id="CHEBI:78442"/>
        <dbReference type="ChEBI" id="CHEBI:78536"/>
        <dbReference type="ChEBI" id="CHEBI:456215"/>
        <dbReference type="EC" id="6.1.1.1"/>
    </reaction>
</comment>
<dbReference type="SUPFAM" id="SSF52374">
    <property type="entry name" value="Nucleotidylyl transferase"/>
    <property type="match status" value="1"/>
</dbReference>
<evidence type="ECO:0000256" key="2">
    <source>
        <dbReference type="ARBA" id="ARBA00005594"/>
    </source>
</evidence>
<keyword evidence="5 12" id="KW-0436">Ligase</keyword>
<dbReference type="InterPro" id="IPR050489">
    <property type="entry name" value="Tyr-tRNA_synthase"/>
</dbReference>
<evidence type="ECO:0000256" key="7">
    <source>
        <dbReference type="ARBA" id="ARBA00022840"/>
    </source>
</evidence>
<dbReference type="PRINTS" id="PR01040">
    <property type="entry name" value="TRNASYNTHTYR"/>
</dbReference>
<dbReference type="Pfam" id="PF00579">
    <property type="entry name" value="tRNA-synt_1b"/>
    <property type="match status" value="1"/>
</dbReference>
<dbReference type="GO" id="GO:0004831">
    <property type="term" value="F:tyrosine-tRNA ligase activity"/>
    <property type="evidence" value="ECO:0007669"/>
    <property type="project" value="UniProtKB-EC"/>
</dbReference>
<accession>A0A1L7WBP2</accession>
<keyword evidence="4" id="KW-0963">Cytoplasm</keyword>
<reference evidence="14 15" key="1">
    <citation type="submission" date="2016-03" db="EMBL/GenBank/DDBJ databases">
        <authorList>
            <person name="Ploux O."/>
        </authorList>
    </citation>
    <scope>NUCLEOTIDE SEQUENCE [LARGE SCALE GENOMIC DNA]</scope>
    <source>
        <strain evidence="14 15">UAMH 11012</strain>
    </source>
</reference>
<dbReference type="STRING" id="576137.A0A1L7WBP2"/>
<gene>
    <name evidence="14" type="ORF">PAC_00067</name>
</gene>
<dbReference type="InterPro" id="IPR023617">
    <property type="entry name" value="Tyr-tRNA-ligase_arc/euk-type"/>
</dbReference>
<keyword evidence="6 12" id="KW-0547">Nucleotide-binding</keyword>
<dbReference type="EC" id="6.1.1.1" evidence="3 12"/>